<protein>
    <submittedName>
        <fullName evidence="2">Uncharacterized protein</fullName>
    </submittedName>
</protein>
<keyword evidence="1" id="KW-1133">Transmembrane helix</keyword>
<keyword evidence="3" id="KW-1185">Reference proteome</keyword>
<keyword evidence="1" id="KW-0812">Transmembrane</keyword>
<keyword evidence="1" id="KW-0472">Membrane</keyword>
<evidence type="ECO:0000256" key="1">
    <source>
        <dbReference type="SAM" id="Phobius"/>
    </source>
</evidence>
<evidence type="ECO:0000313" key="3">
    <source>
        <dbReference type="Proteomes" id="UP000276991"/>
    </source>
</evidence>
<gene>
    <name evidence="2" type="ORF">NAV_LOCUS1887</name>
</gene>
<dbReference type="AlphaFoldDB" id="A0A498SB55"/>
<dbReference type="Proteomes" id="UP000276991">
    <property type="component" value="Unassembled WGS sequence"/>
</dbReference>
<sequence>MFTLSVITTLSAVVIVDSLILYYPVYPNYVVPKHLRNFERNAPPRVFAKDPDIPSSGIVFLKKNLRKNLLNFEERSVESDVTESNNRQKIHSDRSDIRNQKLEVVSKAEAVNSKNTSVSPVLPVKSVQDDTLSSHQSKNVSTRFYTIYDSKTKEFVTSNEPKLLRQNENDNEIRSISRPYHEGTARLIGKSANKITDQLGTRFSIPFGSNQKVQRIFSKIPESTKISSRHTSGHRIFIVDSDAIIKPLKSFVLRH</sequence>
<accession>A0A498SB55</accession>
<feature type="transmembrane region" description="Helical" evidence="1">
    <location>
        <begin position="6"/>
        <end position="26"/>
    </location>
</feature>
<organism evidence="2 3">
    <name type="scientific">Acanthocheilonema viteae</name>
    <name type="common">Filarial nematode worm</name>
    <name type="synonym">Dipetalonema viteae</name>
    <dbReference type="NCBI Taxonomy" id="6277"/>
    <lineage>
        <taxon>Eukaryota</taxon>
        <taxon>Metazoa</taxon>
        <taxon>Ecdysozoa</taxon>
        <taxon>Nematoda</taxon>
        <taxon>Chromadorea</taxon>
        <taxon>Rhabditida</taxon>
        <taxon>Spirurina</taxon>
        <taxon>Spiruromorpha</taxon>
        <taxon>Filarioidea</taxon>
        <taxon>Onchocercidae</taxon>
        <taxon>Acanthocheilonema</taxon>
    </lineage>
</organism>
<evidence type="ECO:0000313" key="2">
    <source>
        <dbReference type="EMBL" id="VBB27057.1"/>
    </source>
</evidence>
<reference evidence="2 3" key="1">
    <citation type="submission" date="2018-08" db="EMBL/GenBank/DDBJ databases">
        <authorList>
            <person name="Laetsch R D."/>
            <person name="Stevens L."/>
            <person name="Kumar S."/>
            <person name="Blaxter L. M."/>
        </authorList>
    </citation>
    <scope>NUCLEOTIDE SEQUENCE [LARGE SCALE GENOMIC DNA]</scope>
</reference>
<dbReference type="OrthoDB" id="5832735at2759"/>
<name>A0A498SB55_ACAVI</name>
<proteinExistence type="predicted"/>
<dbReference type="EMBL" id="UPTC01000175">
    <property type="protein sequence ID" value="VBB27057.1"/>
    <property type="molecule type" value="Genomic_DNA"/>
</dbReference>